<evidence type="ECO:0000256" key="1">
    <source>
        <dbReference type="SAM" id="MobiDB-lite"/>
    </source>
</evidence>
<keyword evidence="3" id="KW-0732">Signal</keyword>
<keyword evidence="2" id="KW-1133">Transmembrane helix</keyword>
<feature type="signal peptide" evidence="3">
    <location>
        <begin position="1"/>
        <end position="23"/>
    </location>
</feature>
<dbReference type="RefSeq" id="XP_068346864.1">
    <property type="nucleotide sequence ID" value="XM_068512936.1"/>
</dbReference>
<feature type="region of interest" description="Disordered" evidence="1">
    <location>
        <begin position="1419"/>
        <end position="1439"/>
    </location>
</feature>
<proteinExistence type="predicted"/>
<protein>
    <recommendedName>
        <fullName evidence="6">MACPF domain-containing protein</fullName>
    </recommendedName>
</protein>
<accession>A0A1J4J6E1</accession>
<gene>
    <name evidence="4" type="ORF">TRFO_39973</name>
</gene>
<organism evidence="4 5">
    <name type="scientific">Tritrichomonas foetus</name>
    <dbReference type="NCBI Taxonomy" id="1144522"/>
    <lineage>
        <taxon>Eukaryota</taxon>
        <taxon>Metamonada</taxon>
        <taxon>Parabasalia</taxon>
        <taxon>Tritrichomonadida</taxon>
        <taxon>Tritrichomonadidae</taxon>
        <taxon>Tritrichomonas</taxon>
    </lineage>
</organism>
<keyword evidence="2" id="KW-0812">Transmembrane</keyword>
<dbReference type="OrthoDB" id="10566257at2759"/>
<name>A0A1J4J6E1_9EUKA</name>
<evidence type="ECO:0008006" key="6">
    <source>
        <dbReference type="Google" id="ProtNLM"/>
    </source>
</evidence>
<comment type="caution">
    <text evidence="4">The sequence shown here is derived from an EMBL/GenBank/DDBJ whole genome shotgun (WGS) entry which is preliminary data.</text>
</comment>
<sequence length="1439" mass="163628">MFLLPLLCLFDAIPSEFANLAKGAQEKMKSRVPKTQREEIYIRGQHKTPGIEFFLTTNLIGDTSRGIKGYAIEKFNLTGNLREDDQIKLEKYSKFLDFNLEKFIRQNKKQKDVTAGFLAVIANRKKVLSDESQITKVAFVDPKDGEILNLKTLVADDGLIQIYSIEHLETLQVFSNIRMYSTPADRKASKPTTNNEEEEGYNENFGLTVGFSKNDPSTDMSTIFMGYRYYWEKPTTGSDAFSLGPTSSYDSPAFKAAAGAYAQLFTAYDLTIEGLTLRFEADFEVSAMAGLGFSIDIDGDHEDIEIAIKKIPIIGLPSIKLLGIKLEFGIYVFGRAFYKNVRSKLIELMKYDYRVKMGLKTHLTFTTQEGAGFTTVTPFFEVMDDKQSPEKVLQEKIDEMTLEITPTIDIGIEASAAIGISTINSEGSIAFRIFLEYNVPFQFNLDTESCTFPYLYGDYSHKATLNFEIEGKLKLLGYNLIDSTTTRPIKIFERVPNGKFCFFDSKKSIDAKFSSANGDEAYVVNPIKIRNCDKCSSAPIDKNPLFVITLDYYKSGTGTLTDTFPFPVVPLKNNEQKYLDRLYVITGALPYSQLKYRGYEADPAFDDDLSFRSFNIESGSPFESCGDDGDTFYRQGVCITTQISKAIKASFNQETAKPKNSNYISYKAWISDTDYIGIMTHSDSDSYKSNLEDFKIFDDTILEKSQQLQGEIRGLNSITLEIKDFTFVVASKKGVRATVSICDRSGNICVDVVTKYYQCSNSCDFSQFKPVIPLGCDFQKSDRTIRILLTLDDKVSIGTLIPFKYIQLKPNNQLIKSNINSPDGQYLGHYKIYFNSYEPNYIFDVSNLAADTKAIINKIYSSPKYNTMNWGQVEFSFSMEDKELYGTLRFITDLNKYKKFSSNERPTLACVIRMEGLQPLCEGVQRLDENEYVIVLEPGVTLFDLAKNKYWQNNLHSINIPFRRFDNGEGKKTFSSILYSVFSISEDKNPFCIDSKPSIGISTPKLAAGCIKQFPKNESAPKFISNIGSIVHFMHKEFKQVSMIEKDKSWAIFGIVLTPYYDDEVNTYLAYFREATIDFPQNKPTYVLTARQASEIRSTPIREIYFLPKDHQIEVQYDDGRKEYLEKIYDHINNREVYEFSIKSSKDYTFNRICNNISEANCIYSFNLSNSYSKSKSNSNTGFNRIEPISEKIYNNHKSQVDFNNTDFEDGNDYDNDVFLFEYDKTGYLIDYNVNETEGNKLVNTIKKQVVSHRSRFVLSKSWEGQFEITQITGANQLTIRASRGKKSSQVRIGAYISISGKEYQIPFSAEKWMNDIETFLRTLKIKEPAEGYSLEDIFMDEEGRINLPKKLYQKNEKVFDYETLVDYPLNNIECSTKYGNIPLSAGAIVGISIAVIVVIAGVIVGLVIFFLKRKNADKSNSGQDEQTVQTETNITTDI</sequence>
<dbReference type="Proteomes" id="UP000179807">
    <property type="component" value="Unassembled WGS sequence"/>
</dbReference>
<feature type="chain" id="PRO_5012046091" description="MACPF domain-containing protein" evidence="3">
    <location>
        <begin position="24"/>
        <end position="1439"/>
    </location>
</feature>
<evidence type="ECO:0000313" key="5">
    <source>
        <dbReference type="Proteomes" id="UP000179807"/>
    </source>
</evidence>
<keyword evidence="5" id="KW-1185">Reference proteome</keyword>
<keyword evidence="2" id="KW-0472">Membrane</keyword>
<dbReference type="GeneID" id="94847640"/>
<evidence type="ECO:0000256" key="2">
    <source>
        <dbReference type="SAM" id="Phobius"/>
    </source>
</evidence>
<evidence type="ECO:0000256" key="3">
    <source>
        <dbReference type="SAM" id="SignalP"/>
    </source>
</evidence>
<reference evidence="4" key="1">
    <citation type="submission" date="2016-10" db="EMBL/GenBank/DDBJ databases">
        <authorList>
            <person name="Benchimol M."/>
            <person name="Almeida L.G."/>
            <person name="Vasconcelos A.T."/>
            <person name="Perreira-Neves A."/>
            <person name="Rosa I.A."/>
            <person name="Tasca T."/>
            <person name="Bogo M.R."/>
            <person name="de Souza W."/>
        </authorList>
    </citation>
    <scope>NUCLEOTIDE SEQUENCE [LARGE SCALE GENOMIC DNA]</scope>
    <source>
        <strain evidence="4">K</strain>
    </source>
</reference>
<dbReference type="VEuPathDB" id="TrichDB:TRFO_39973"/>
<feature type="transmembrane region" description="Helical" evidence="2">
    <location>
        <begin position="1384"/>
        <end position="1412"/>
    </location>
</feature>
<dbReference type="EMBL" id="MLAK01001373">
    <property type="protein sequence ID" value="OHS93727.1"/>
    <property type="molecule type" value="Genomic_DNA"/>
</dbReference>
<evidence type="ECO:0000313" key="4">
    <source>
        <dbReference type="EMBL" id="OHS93727.1"/>
    </source>
</evidence>